<reference evidence="1 2" key="1">
    <citation type="submission" date="2023-07" db="EMBL/GenBank/DDBJ databases">
        <title>Genomic Encyclopedia of Type Strains, Phase IV (KMG-IV): sequencing the most valuable type-strain genomes for metagenomic binning, comparative biology and taxonomic classification.</title>
        <authorList>
            <person name="Goeker M."/>
        </authorList>
    </citation>
    <scope>NUCLEOTIDE SEQUENCE [LARGE SCALE GENOMIC DNA]</scope>
    <source>
        <strain evidence="1 2">DSM 9768</strain>
    </source>
</reference>
<sequence>MCNYSHMLATILATSTESIYNLYTKGHQTIYKWLPKYIEMAIKVYTTYKQIHRLFFREVVRYKASMLIYSLSPIECCCCWR</sequence>
<evidence type="ECO:0000313" key="2">
    <source>
        <dbReference type="Proteomes" id="UP001230005"/>
    </source>
</evidence>
<dbReference type="GO" id="GO:0016787">
    <property type="term" value="F:hydrolase activity"/>
    <property type="evidence" value="ECO:0007669"/>
    <property type="project" value="UniProtKB-KW"/>
</dbReference>
<protein>
    <submittedName>
        <fullName evidence="1">Effector of murein hydrolase</fullName>
    </submittedName>
</protein>
<accession>A0ABU0A1Z1</accession>
<keyword evidence="2" id="KW-1185">Reference proteome</keyword>
<gene>
    <name evidence="1" type="ORF">J2S74_004964</name>
</gene>
<name>A0ABU0A1Z1_9BACI</name>
<organism evidence="1 2">
    <name type="scientific">Evansella vedderi</name>
    <dbReference type="NCBI Taxonomy" id="38282"/>
    <lineage>
        <taxon>Bacteria</taxon>
        <taxon>Bacillati</taxon>
        <taxon>Bacillota</taxon>
        <taxon>Bacilli</taxon>
        <taxon>Bacillales</taxon>
        <taxon>Bacillaceae</taxon>
        <taxon>Evansella</taxon>
    </lineage>
</organism>
<evidence type="ECO:0000313" key="1">
    <source>
        <dbReference type="EMBL" id="MDQ0257506.1"/>
    </source>
</evidence>
<proteinExistence type="predicted"/>
<dbReference type="EMBL" id="JAUSUG010000029">
    <property type="protein sequence ID" value="MDQ0257506.1"/>
    <property type="molecule type" value="Genomic_DNA"/>
</dbReference>
<comment type="caution">
    <text evidence="1">The sequence shown here is derived from an EMBL/GenBank/DDBJ whole genome shotgun (WGS) entry which is preliminary data.</text>
</comment>
<keyword evidence="1" id="KW-0378">Hydrolase</keyword>
<dbReference type="Proteomes" id="UP001230005">
    <property type="component" value="Unassembled WGS sequence"/>
</dbReference>